<feature type="transmembrane region" description="Helical" evidence="1">
    <location>
        <begin position="133"/>
        <end position="155"/>
    </location>
</feature>
<feature type="transmembrane region" description="Helical" evidence="1">
    <location>
        <begin position="100"/>
        <end position="121"/>
    </location>
</feature>
<evidence type="ECO:0000256" key="1">
    <source>
        <dbReference type="SAM" id="Phobius"/>
    </source>
</evidence>
<sequence>MTQSRILPGWAPDRTIACIAAAALALLQPGIDPVFLTLLTAATGLDPSDHGWIVGATQGGMAIGAILVWRGGVHLPAGAPAFAALIALAASLITPTLDELATLIVARGLFGVGMGVAYTHAMSAAASQRPTGAYAAVFLVQLLLSTLVALALPAIGESAGPAAALRLLALAPIGVLLLSLLMPAADPAQSQTSDADERAPTPARAWALAVALFCFIAATMMIWSFSGALALAAGIDDSVIGEAVAIGSVIGALTAIALMREQSIVPLPLTGLLCAFCLLAPLALTRPGASTLFILAIGLLNIGSTATIIRFSGLATAAGGGSPLFRRFVACVHSLGMIAGPVAGSLLSDGLGQQGLVDGALVALTGGCFALLVATAPDRLRLPRIEGVHEIIA</sequence>
<accession>A0A084EJX6</accession>
<comment type="caution">
    <text evidence="2">The sequence shown here is derived from an EMBL/GenBank/DDBJ whole genome shotgun (WGS) entry which is preliminary data.</text>
</comment>
<organism evidence="2 3">
    <name type="scientific">Sphingobium yanoikuyae</name>
    <name type="common">Sphingomonas yanoikuyae</name>
    <dbReference type="NCBI Taxonomy" id="13690"/>
    <lineage>
        <taxon>Bacteria</taxon>
        <taxon>Pseudomonadati</taxon>
        <taxon>Pseudomonadota</taxon>
        <taxon>Alphaproteobacteria</taxon>
        <taxon>Sphingomonadales</taxon>
        <taxon>Sphingomonadaceae</taxon>
        <taxon>Sphingobium</taxon>
    </lineage>
</organism>
<feature type="transmembrane region" description="Helical" evidence="1">
    <location>
        <begin position="76"/>
        <end position="94"/>
    </location>
</feature>
<feature type="transmembrane region" description="Helical" evidence="1">
    <location>
        <begin position="239"/>
        <end position="258"/>
    </location>
</feature>
<proteinExistence type="predicted"/>
<keyword evidence="1" id="KW-0812">Transmembrane</keyword>
<dbReference type="Gene3D" id="1.20.1250.20">
    <property type="entry name" value="MFS general substrate transporter like domains"/>
    <property type="match status" value="1"/>
</dbReference>
<protein>
    <submittedName>
        <fullName evidence="2">Major facilitator superfamily MFS_1</fullName>
    </submittedName>
</protein>
<feature type="transmembrane region" description="Helical" evidence="1">
    <location>
        <begin position="355"/>
        <end position="374"/>
    </location>
</feature>
<dbReference type="SUPFAM" id="SSF103473">
    <property type="entry name" value="MFS general substrate transporter"/>
    <property type="match status" value="1"/>
</dbReference>
<dbReference type="STRING" id="13690.AX777_00980"/>
<feature type="transmembrane region" description="Helical" evidence="1">
    <location>
        <begin position="290"/>
        <end position="312"/>
    </location>
</feature>
<dbReference type="RefSeq" id="WP_037520274.1">
    <property type="nucleotide sequence ID" value="NZ_JGVR01000017.1"/>
</dbReference>
<gene>
    <name evidence="2" type="ORF">CP98_02822</name>
</gene>
<dbReference type="AlphaFoldDB" id="A0A084EJX6"/>
<keyword evidence="1" id="KW-1133">Transmembrane helix</keyword>
<feature type="transmembrane region" description="Helical" evidence="1">
    <location>
        <begin position="206"/>
        <end position="233"/>
    </location>
</feature>
<name>A0A084EJX6_SPHYA</name>
<evidence type="ECO:0000313" key="3">
    <source>
        <dbReference type="Proteomes" id="UP000028534"/>
    </source>
</evidence>
<reference evidence="2 3" key="1">
    <citation type="submission" date="2014-03" db="EMBL/GenBank/DDBJ databases">
        <title>Genome sequence of Sphingobium yanoikuyae B1.</title>
        <authorList>
            <person name="Gan H.M."/>
            <person name="Gan H.Y."/>
            <person name="Savka M.A."/>
        </authorList>
    </citation>
    <scope>NUCLEOTIDE SEQUENCE [LARGE SCALE GENOMIC DNA]</scope>
    <source>
        <strain evidence="2 3">B1</strain>
    </source>
</reference>
<keyword evidence="1" id="KW-0472">Membrane</keyword>
<dbReference type="EMBL" id="JGVR01000017">
    <property type="protein sequence ID" value="KEZ18268.1"/>
    <property type="molecule type" value="Genomic_DNA"/>
</dbReference>
<dbReference type="PATRIC" id="fig|13690.10.peg.2898"/>
<evidence type="ECO:0000313" key="2">
    <source>
        <dbReference type="EMBL" id="KEZ18268.1"/>
    </source>
</evidence>
<dbReference type="Proteomes" id="UP000028534">
    <property type="component" value="Unassembled WGS sequence"/>
</dbReference>
<dbReference type="InterPro" id="IPR036259">
    <property type="entry name" value="MFS_trans_sf"/>
</dbReference>
<feature type="transmembrane region" description="Helical" evidence="1">
    <location>
        <begin position="324"/>
        <end position="343"/>
    </location>
</feature>
<feature type="transmembrane region" description="Helical" evidence="1">
    <location>
        <begin position="52"/>
        <end position="69"/>
    </location>
</feature>
<feature type="transmembrane region" description="Helical" evidence="1">
    <location>
        <begin position="265"/>
        <end position="284"/>
    </location>
</feature>
<feature type="transmembrane region" description="Helical" evidence="1">
    <location>
        <begin position="167"/>
        <end position="185"/>
    </location>
</feature>